<evidence type="ECO:0000313" key="1">
    <source>
        <dbReference type="EMBL" id="KAE8412837.1"/>
    </source>
</evidence>
<gene>
    <name evidence="1" type="ORF">BDV36DRAFT_47393</name>
</gene>
<sequence length="214" mass="24802">MLFPSLPFIRMTRPHPSSPKYGREGSSSKLLRRYYQVKLTLHGVLSYIPNSMQYCNLKIRYRLRDCIHPAEDLQQGGVSRHGRLEIGVLVPADRDYSDRVDLIHQFISVVQESTLYSASVDKRRVPRKYEEKYQIQVTMDAKFIDFQIPFPYVRAATQVRSPFFRTYISRQETKATGNSESGLGGEGRRGQWLDLNPEARIHILGGHHLLVEFF</sequence>
<organism evidence="1 2">
    <name type="scientific">Aspergillus pseudocaelatus</name>
    <dbReference type="NCBI Taxonomy" id="1825620"/>
    <lineage>
        <taxon>Eukaryota</taxon>
        <taxon>Fungi</taxon>
        <taxon>Dikarya</taxon>
        <taxon>Ascomycota</taxon>
        <taxon>Pezizomycotina</taxon>
        <taxon>Eurotiomycetes</taxon>
        <taxon>Eurotiomycetidae</taxon>
        <taxon>Eurotiales</taxon>
        <taxon>Aspergillaceae</taxon>
        <taxon>Aspergillus</taxon>
        <taxon>Aspergillus subgen. Circumdati</taxon>
    </lineage>
</organism>
<dbReference type="EMBL" id="ML735822">
    <property type="protein sequence ID" value="KAE8412837.1"/>
    <property type="molecule type" value="Genomic_DNA"/>
</dbReference>
<dbReference type="Proteomes" id="UP000325395">
    <property type="component" value="Unassembled WGS sequence"/>
</dbReference>
<proteinExistence type="predicted"/>
<accession>A0ABQ6W6T3</accession>
<name>A0ABQ6W6T3_9EURO</name>
<protein>
    <recommendedName>
        <fullName evidence="3">Arrestin-like N-terminal domain-containing protein</fullName>
    </recommendedName>
</protein>
<reference evidence="1 2" key="1">
    <citation type="submission" date="2019-04" db="EMBL/GenBank/DDBJ databases">
        <authorList>
            <consortium name="DOE Joint Genome Institute"/>
            <person name="Mondo S."/>
            <person name="Kjaerbolling I."/>
            <person name="Vesth T."/>
            <person name="Frisvad J.C."/>
            <person name="Nybo J.L."/>
            <person name="Theobald S."/>
            <person name="Kildgaard S."/>
            <person name="Isbrandt T."/>
            <person name="Kuo A."/>
            <person name="Sato A."/>
            <person name="Lyhne E.K."/>
            <person name="Kogle M.E."/>
            <person name="Wiebenga A."/>
            <person name="Kun R.S."/>
            <person name="Lubbers R.J."/>
            <person name="Makela M.R."/>
            <person name="Barry K."/>
            <person name="Chovatia M."/>
            <person name="Clum A."/>
            <person name="Daum C."/>
            <person name="Haridas S."/>
            <person name="He G."/>
            <person name="LaButti K."/>
            <person name="Lipzen A."/>
            <person name="Riley R."/>
            <person name="Salamov A."/>
            <person name="Simmons B.A."/>
            <person name="Magnuson J.K."/>
            <person name="Henrissat B."/>
            <person name="Mortensen U.H."/>
            <person name="Larsen T.O."/>
            <person name="Devries R.P."/>
            <person name="Grigoriev I.V."/>
            <person name="Machida M."/>
            <person name="Baker S.E."/>
            <person name="Andersen M.R."/>
            <person name="Cantor M.N."/>
            <person name="Hua S.X."/>
        </authorList>
    </citation>
    <scope>NUCLEOTIDE SEQUENCE [LARGE SCALE GENOMIC DNA]</scope>
    <source>
        <strain evidence="1 2">CBS 117616</strain>
    </source>
</reference>
<evidence type="ECO:0000313" key="2">
    <source>
        <dbReference type="Proteomes" id="UP000325395"/>
    </source>
</evidence>
<evidence type="ECO:0008006" key="3">
    <source>
        <dbReference type="Google" id="ProtNLM"/>
    </source>
</evidence>
<keyword evidence="2" id="KW-1185">Reference proteome</keyword>